<dbReference type="EMBL" id="JAULSV010000007">
    <property type="protein sequence ID" value="KAK0639803.1"/>
    <property type="molecule type" value="Genomic_DNA"/>
</dbReference>
<reference evidence="1" key="1">
    <citation type="submission" date="2023-06" db="EMBL/GenBank/DDBJ databases">
        <title>Genome-scale phylogeny and comparative genomics of the fungal order Sordariales.</title>
        <authorList>
            <consortium name="Lawrence Berkeley National Laboratory"/>
            <person name="Hensen N."/>
            <person name="Bonometti L."/>
            <person name="Westerberg I."/>
            <person name="Brannstrom I.O."/>
            <person name="Guillou S."/>
            <person name="Cros-Aarteil S."/>
            <person name="Calhoun S."/>
            <person name="Haridas S."/>
            <person name="Kuo A."/>
            <person name="Mondo S."/>
            <person name="Pangilinan J."/>
            <person name="Riley R."/>
            <person name="Labutti K."/>
            <person name="Andreopoulos B."/>
            <person name="Lipzen A."/>
            <person name="Chen C."/>
            <person name="Yanf M."/>
            <person name="Daum C."/>
            <person name="Ng V."/>
            <person name="Clum A."/>
            <person name="Steindorff A."/>
            <person name="Ohm R."/>
            <person name="Martin F."/>
            <person name="Silar P."/>
            <person name="Natvig D."/>
            <person name="Lalanne C."/>
            <person name="Gautier V."/>
            <person name="Ament-Velasquez S.L."/>
            <person name="Kruys A."/>
            <person name="Hutchinson M.I."/>
            <person name="Powell A.J."/>
            <person name="Barry K."/>
            <person name="Miller A.N."/>
            <person name="Grigoriev I.V."/>
            <person name="Debuchy R."/>
            <person name="Gladieux P."/>
            <person name="Thoren M.H."/>
            <person name="Johannesson H."/>
        </authorList>
    </citation>
    <scope>NUCLEOTIDE SEQUENCE</scope>
    <source>
        <strain evidence="1">SMH2532-1</strain>
    </source>
</reference>
<evidence type="ECO:0000313" key="1">
    <source>
        <dbReference type="EMBL" id="KAK0639803.1"/>
    </source>
</evidence>
<dbReference type="Gene3D" id="1.10.600.10">
    <property type="entry name" value="Farnesyl Diphosphate Synthase"/>
    <property type="match status" value="1"/>
</dbReference>
<dbReference type="SUPFAM" id="SSF48576">
    <property type="entry name" value="Terpenoid synthases"/>
    <property type="match status" value="1"/>
</dbReference>
<comment type="caution">
    <text evidence="1">The sequence shown here is derived from an EMBL/GenBank/DDBJ whole genome shotgun (WGS) entry which is preliminary data.</text>
</comment>
<proteinExistence type="predicted"/>
<dbReference type="InterPro" id="IPR008949">
    <property type="entry name" value="Isoprenoid_synthase_dom_sf"/>
</dbReference>
<organism evidence="1 2">
    <name type="scientific">Cercophora newfieldiana</name>
    <dbReference type="NCBI Taxonomy" id="92897"/>
    <lineage>
        <taxon>Eukaryota</taxon>
        <taxon>Fungi</taxon>
        <taxon>Dikarya</taxon>
        <taxon>Ascomycota</taxon>
        <taxon>Pezizomycotina</taxon>
        <taxon>Sordariomycetes</taxon>
        <taxon>Sordariomycetidae</taxon>
        <taxon>Sordariales</taxon>
        <taxon>Lasiosphaeriaceae</taxon>
        <taxon>Cercophora</taxon>
    </lineage>
</organism>
<protein>
    <submittedName>
        <fullName evidence="1">Isoprenoid synthase domain-containing protein</fullName>
    </submittedName>
</protein>
<evidence type="ECO:0000313" key="2">
    <source>
        <dbReference type="Proteomes" id="UP001174936"/>
    </source>
</evidence>
<dbReference type="AlphaFoldDB" id="A0AA40CJG3"/>
<dbReference type="Pfam" id="PF19086">
    <property type="entry name" value="Terpene_syn_C_2"/>
    <property type="match status" value="1"/>
</dbReference>
<gene>
    <name evidence="1" type="ORF">B0T16DRAFT_383556</name>
</gene>
<sequence length="386" mass="43645">MEYQFSSIVDPSTYATAGLCDVVPLRVHQTQETEDVGAIAAQWDWRKHVSPTVSKRYRGSLGPEYNFLSVAFPETIPERMKLLAYFDEFIFLHDDVVEAVDQKEVSPVVRLLRLAYKADNDVSRDTGRHLMVSKVSQQMLAIDPVPATETLALWVEWFDKGAGRRNHTRFDSLEEYLEYRILDVGKMYLTGVAIFAMGLRIPPHEHELRSQLCRPAWVALGLTNDLYSIDKEREAAKTMGEDHVCNAVWVAQQEYGLGEDEAKELCREKTKDCVVQYLQTVEEVSRRTDVSRDLKIFVEAVQYILSGNVVWTLGAPRYHPEKTHNPRQLERMANGVPEATGVERLGIVGLVGAFSRVFQIAVQGLVSTLQGVFRSISTPSKAHAPF</sequence>
<accession>A0AA40CJG3</accession>
<dbReference type="Proteomes" id="UP001174936">
    <property type="component" value="Unassembled WGS sequence"/>
</dbReference>
<keyword evidence="2" id="KW-1185">Reference proteome</keyword>
<name>A0AA40CJG3_9PEZI</name>